<reference evidence="2" key="1">
    <citation type="submission" date="2020-05" db="EMBL/GenBank/DDBJ databases">
        <title>WGS assembly of Panicum virgatum.</title>
        <authorList>
            <person name="Lovell J.T."/>
            <person name="Jenkins J."/>
            <person name="Shu S."/>
            <person name="Juenger T.E."/>
            <person name="Schmutz J."/>
        </authorList>
    </citation>
    <scope>NUCLEOTIDE SEQUENCE</scope>
    <source>
        <strain evidence="2">AP13</strain>
    </source>
</reference>
<proteinExistence type="predicted"/>
<feature type="compositionally biased region" description="Basic and acidic residues" evidence="1">
    <location>
        <begin position="69"/>
        <end position="85"/>
    </location>
</feature>
<feature type="region of interest" description="Disordered" evidence="1">
    <location>
        <begin position="1"/>
        <end position="99"/>
    </location>
</feature>
<protein>
    <submittedName>
        <fullName evidence="2">Uncharacterized protein</fullName>
    </submittedName>
</protein>
<dbReference type="Proteomes" id="UP000823388">
    <property type="component" value="Chromosome 2K"/>
</dbReference>
<feature type="compositionally biased region" description="Low complexity" evidence="1">
    <location>
        <begin position="17"/>
        <end position="32"/>
    </location>
</feature>
<comment type="caution">
    <text evidence="2">The sequence shown here is derived from an EMBL/GenBank/DDBJ whole genome shotgun (WGS) entry which is preliminary data.</text>
</comment>
<evidence type="ECO:0000313" key="2">
    <source>
        <dbReference type="EMBL" id="KAG2641002.1"/>
    </source>
</evidence>
<sequence length="215" mass="23312">MRTALPGSRAWRRRPARSAATAPWWPAATTWSGRTPIRRRTRLKWPRSDRRDGGALHLGRGATARCRRTRGEQGGRGEARPHDQASRIPQRCVRERETRRADEQGWMPCVARTRPAAALTPGKGAGESTRRRYARGGDAAQEAAAKQVHEGLGPAVLGEIAGRHGGDAGIEGFAGVVLSAVMRQQGCAGARARARLKKSQATLGVHAWQPTPSRT</sequence>
<dbReference type="AlphaFoldDB" id="A0A8T0VXZ3"/>
<organism evidence="2 3">
    <name type="scientific">Panicum virgatum</name>
    <name type="common">Blackwell switchgrass</name>
    <dbReference type="NCBI Taxonomy" id="38727"/>
    <lineage>
        <taxon>Eukaryota</taxon>
        <taxon>Viridiplantae</taxon>
        <taxon>Streptophyta</taxon>
        <taxon>Embryophyta</taxon>
        <taxon>Tracheophyta</taxon>
        <taxon>Spermatophyta</taxon>
        <taxon>Magnoliopsida</taxon>
        <taxon>Liliopsida</taxon>
        <taxon>Poales</taxon>
        <taxon>Poaceae</taxon>
        <taxon>PACMAD clade</taxon>
        <taxon>Panicoideae</taxon>
        <taxon>Panicodae</taxon>
        <taxon>Paniceae</taxon>
        <taxon>Panicinae</taxon>
        <taxon>Panicum</taxon>
        <taxon>Panicum sect. Hiantes</taxon>
    </lineage>
</organism>
<accession>A0A8T0VXZ3</accession>
<feature type="compositionally biased region" description="Basic residues" evidence="1">
    <location>
        <begin position="36"/>
        <end position="45"/>
    </location>
</feature>
<evidence type="ECO:0000256" key="1">
    <source>
        <dbReference type="SAM" id="MobiDB-lite"/>
    </source>
</evidence>
<name>A0A8T0VXZ3_PANVG</name>
<keyword evidence="3" id="KW-1185">Reference proteome</keyword>
<evidence type="ECO:0000313" key="3">
    <source>
        <dbReference type="Proteomes" id="UP000823388"/>
    </source>
</evidence>
<dbReference type="EMBL" id="CM029039">
    <property type="protein sequence ID" value="KAG2641002.1"/>
    <property type="molecule type" value="Genomic_DNA"/>
</dbReference>
<gene>
    <name evidence="2" type="ORF">PVAP13_2KG137816</name>
</gene>